<proteinExistence type="inferred from homology"/>
<dbReference type="Proteomes" id="UP001549366">
    <property type="component" value="Unassembled WGS sequence"/>
</dbReference>
<comment type="similarity">
    <text evidence="1">Belongs to the adenosylhomocysteinase family.</text>
</comment>
<dbReference type="SMART" id="SM00997">
    <property type="entry name" value="AdoHcyase_NAD"/>
    <property type="match status" value="1"/>
</dbReference>
<organism evidence="3 4">
    <name type="scientific">Endozoicomonas lisbonensis</name>
    <dbReference type="NCBI Taxonomy" id="3120522"/>
    <lineage>
        <taxon>Bacteria</taxon>
        <taxon>Pseudomonadati</taxon>
        <taxon>Pseudomonadota</taxon>
        <taxon>Gammaproteobacteria</taxon>
        <taxon>Oceanospirillales</taxon>
        <taxon>Endozoicomonadaceae</taxon>
        <taxon>Endozoicomonas</taxon>
    </lineage>
</organism>
<dbReference type="Gene3D" id="3.40.50.720">
    <property type="entry name" value="NAD(P)-binding Rossmann-like Domain"/>
    <property type="match status" value="1"/>
</dbReference>
<evidence type="ECO:0000313" key="4">
    <source>
        <dbReference type="Proteomes" id="UP001549366"/>
    </source>
</evidence>
<evidence type="ECO:0000313" key="3">
    <source>
        <dbReference type="EMBL" id="MET4756364.1"/>
    </source>
</evidence>
<evidence type="ECO:0000259" key="2">
    <source>
        <dbReference type="SMART" id="SM00997"/>
    </source>
</evidence>
<dbReference type="PANTHER" id="PTHR23420:SF0">
    <property type="entry name" value="ADENOSYLHOMOCYSTEINASE"/>
    <property type="match status" value="1"/>
</dbReference>
<dbReference type="InterPro" id="IPR036291">
    <property type="entry name" value="NAD(P)-bd_dom_sf"/>
</dbReference>
<sequence>MSIESAIFQVISSYYSPDEYPCLNHQLKEFAIEKPFVGKRLLYAAPLTRNTLVALLPVIAGGARVTLSWPDIIEPDQEVLAFMAGLGVACYQQVPEGQTFDLIFDCCGKYTNYSATLGHIELTRSGLEKYRIQSSKVCLDVDSTLIKNFETTLGTGESLVRAMKQAGFTELAGQRVLLFGFGKVGQGICRALLDEQADVHIVELQADLPFPEHSRFVDGKNVASVVEEVQKANFVVTATGIKSVIENNYPVSEFINSPARLINMGGEDEFGDAFPGETVLNEKHTFNFILDDPTLMEFIDPIFALYNECGKLLTEQSYPVGVHQPPDQIIMPLAERFCQAQGIDLNQWV</sequence>
<gene>
    <name evidence="3" type="ORF">V5J35_001556</name>
</gene>
<dbReference type="Pfam" id="PF00670">
    <property type="entry name" value="AdoHcyase_NAD"/>
    <property type="match status" value="1"/>
</dbReference>
<reference evidence="3 4" key="1">
    <citation type="submission" date="2024-06" db="EMBL/GenBank/DDBJ databases">
        <title>Genomic Encyclopedia of Type Strains, Phase V (KMG-V): Genome sequencing to study the core and pangenomes of soil and plant-associated prokaryotes.</title>
        <authorList>
            <person name="Whitman W."/>
        </authorList>
    </citation>
    <scope>NUCLEOTIDE SEQUENCE [LARGE SCALE GENOMIC DNA]</scope>
    <source>
        <strain evidence="3 4">NE40</strain>
    </source>
</reference>
<dbReference type="EMBL" id="JBEWTB010000002">
    <property type="protein sequence ID" value="MET4756364.1"/>
    <property type="molecule type" value="Genomic_DNA"/>
</dbReference>
<dbReference type="InterPro" id="IPR015878">
    <property type="entry name" value="Ado_hCys_hydrolase_NAD-bd"/>
</dbReference>
<dbReference type="PANTHER" id="PTHR23420">
    <property type="entry name" value="ADENOSYLHOMOCYSTEINASE"/>
    <property type="match status" value="1"/>
</dbReference>
<dbReference type="SUPFAM" id="SSF52283">
    <property type="entry name" value="Formate/glycerate dehydrogenase catalytic domain-like"/>
    <property type="match status" value="1"/>
</dbReference>
<dbReference type="GO" id="GO:0004013">
    <property type="term" value="F:adenosylhomocysteinase activity"/>
    <property type="evidence" value="ECO:0007669"/>
    <property type="project" value="UniProtKB-EC"/>
</dbReference>
<keyword evidence="3" id="KW-0378">Hydrolase</keyword>
<dbReference type="EC" id="3.13.2.1" evidence="3"/>
<feature type="domain" description="S-adenosyl-L-homocysteine hydrolase NAD binding" evidence="2">
    <location>
        <begin position="151"/>
        <end position="303"/>
    </location>
</feature>
<keyword evidence="4" id="KW-1185">Reference proteome</keyword>
<name>A0ABV2SG67_9GAMM</name>
<dbReference type="SUPFAM" id="SSF51735">
    <property type="entry name" value="NAD(P)-binding Rossmann-fold domains"/>
    <property type="match status" value="1"/>
</dbReference>
<dbReference type="InterPro" id="IPR000043">
    <property type="entry name" value="Adenosylhomocysteinase-like"/>
</dbReference>
<dbReference type="RefSeq" id="WP_354010711.1">
    <property type="nucleotide sequence ID" value="NZ_JBEWTA010000001.1"/>
</dbReference>
<comment type="caution">
    <text evidence="3">The sequence shown here is derived from an EMBL/GenBank/DDBJ whole genome shotgun (WGS) entry which is preliminary data.</text>
</comment>
<evidence type="ECO:0000256" key="1">
    <source>
        <dbReference type="ARBA" id="ARBA00007122"/>
    </source>
</evidence>
<accession>A0ABV2SG67</accession>
<protein>
    <submittedName>
        <fullName evidence="3">Adenosylhomocysteinase</fullName>
        <ecNumber evidence="3">3.13.2.1</ecNumber>
    </submittedName>
</protein>